<comment type="similarity">
    <text evidence="2 4">Belongs to the AB hydrolase superfamily. Lipase family.</text>
</comment>
<dbReference type="InterPro" id="IPR033906">
    <property type="entry name" value="Lipase_N"/>
</dbReference>
<dbReference type="GO" id="GO:0005615">
    <property type="term" value="C:extracellular space"/>
    <property type="evidence" value="ECO:0007669"/>
    <property type="project" value="TreeGrafter"/>
</dbReference>
<dbReference type="Gene3D" id="2.60.60.20">
    <property type="entry name" value="PLAT/LH2 domain"/>
    <property type="match status" value="1"/>
</dbReference>
<dbReference type="PANTHER" id="PTHR11610">
    <property type="entry name" value="LIPASE"/>
    <property type="match status" value="1"/>
</dbReference>
<dbReference type="InterPro" id="IPR029058">
    <property type="entry name" value="AB_hydrolase_fold"/>
</dbReference>
<dbReference type="EMBL" id="CAKKLH010000101">
    <property type="protein sequence ID" value="CAH0103155.1"/>
    <property type="molecule type" value="Genomic_DNA"/>
</dbReference>
<evidence type="ECO:0000256" key="2">
    <source>
        <dbReference type="ARBA" id="ARBA00010701"/>
    </source>
</evidence>
<proteinExistence type="inferred from homology"/>
<evidence type="ECO:0000256" key="3">
    <source>
        <dbReference type="ARBA" id="ARBA00022525"/>
    </source>
</evidence>
<dbReference type="AlphaFoldDB" id="A0A8J2RUA8"/>
<dbReference type="GO" id="GO:0016042">
    <property type="term" value="P:lipid catabolic process"/>
    <property type="evidence" value="ECO:0007669"/>
    <property type="project" value="TreeGrafter"/>
</dbReference>
<name>A0A8J2RUA8_9CRUS</name>
<organism evidence="6 7">
    <name type="scientific">Daphnia galeata</name>
    <dbReference type="NCBI Taxonomy" id="27404"/>
    <lineage>
        <taxon>Eukaryota</taxon>
        <taxon>Metazoa</taxon>
        <taxon>Ecdysozoa</taxon>
        <taxon>Arthropoda</taxon>
        <taxon>Crustacea</taxon>
        <taxon>Branchiopoda</taxon>
        <taxon>Diplostraca</taxon>
        <taxon>Cladocera</taxon>
        <taxon>Anomopoda</taxon>
        <taxon>Daphniidae</taxon>
        <taxon>Daphnia</taxon>
    </lineage>
</organism>
<dbReference type="PANTHER" id="PTHR11610:SF173">
    <property type="entry name" value="LIPASE DOMAIN-CONTAINING PROTEIN-RELATED"/>
    <property type="match status" value="1"/>
</dbReference>
<dbReference type="CDD" id="cd00707">
    <property type="entry name" value="Pancreat_lipase_like"/>
    <property type="match status" value="1"/>
</dbReference>
<evidence type="ECO:0000256" key="1">
    <source>
        <dbReference type="ARBA" id="ARBA00004613"/>
    </source>
</evidence>
<evidence type="ECO:0000259" key="5">
    <source>
        <dbReference type="Pfam" id="PF00151"/>
    </source>
</evidence>
<comment type="subcellular location">
    <subcellularLocation>
        <location evidence="1">Secreted</location>
    </subcellularLocation>
</comment>
<evidence type="ECO:0000256" key="4">
    <source>
        <dbReference type="RuleBase" id="RU004262"/>
    </source>
</evidence>
<dbReference type="Gene3D" id="3.40.50.1820">
    <property type="entry name" value="alpha/beta hydrolase"/>
    <property type="match status" value="1"/>
</dbReference>
<gene>
    <name evidence="6" type="ORF">DGAL_LOCUS5689</name>
</gene>
<feature type="domain" description="Lipase" evidence="5">
    <location>
        <begin position="121"/>
        <end position="444"/>
    </location>
</feature>
<evidence type="ECO:0000313" key="6">
    <source>
        <dbReference type="EMBL" id="CAH0103155.1"/>
    </source>
</evidence>
<dbReference type="Pfam" id="PF00151">
    <property type="entry name" value="Lipase"/>
    <property type="match status" value="1"/>
</dbReference>
<dbReference type="OrthoDB" id="199913at2759"/>
<dbReference type="InterPro" id="IPR013818">
    <property type="entry name" value="Lipase"/>
</dbReference>
<dbReference type="SUPFAM" id="SSF53474">
    <property type="entry name" value="alpha/beta-Hydrolases"/>
    <property type="match status" value="1"/>
</dbReference>
<evidence type="ECO:0000313" key="7">
    <source>
        <dbReference type="Proteomes" id="UP000789390"/>
    </source>
</evidence>
<sequence>MFFSLVSSVRVPYRSESISNKGATLRSFFYDHHPFIAKYGKQVHYKKLETTVPINFGNRKVGDVIKSVELNDRDSTLISSGTTTGMKTVEESVVSIADDIVCYDELSCITRFSFPNPILWPINLLPEPRNKIDTHFTLNTRDQSTSPARTKPGIRISANDPVGITAASFKATRPTKFYVHGWLSTGYEDLYKIFMERLLKNGDFNAIVVHWGGGALTSYHQAYVNARLVGLEIAYLVNTLIEKLGVKASDVHLIGHSFGAHIAGYAGEKIPNLGRITGLDPAGWYFRGMPTFVRLDPSDAQFVDVIHTDGDGSLAGGFSEPVGHVDFYPNGGGNQPGCLLTELPTAINPMNLINSNINYSNIDSNVACSHMRALYLYSESLLCDGCQNIGFVCPDYVTFLKGQCTSCGSDNKKCAPFGLQTNNYPIGNQVNVKFYFKTGESFPFCRYHYAVNVSLAKPSVAKPTVIGILVLSFSDGQEDFLSNVQLPMSNFEHGSDHQFLLTVPSNIGLVQRVNLSWKYVATHLLDVSCFWGVCNQRLYVNSVTISSMNSYSAKGNIQGSNTYYPQFTPGVISENLSLDLTHLRASIKRQAMIAV</sequence>
<comment type="caution">
    <text evidence="6">The sequence shown here is derived from an EMBL/GenBank/DDBJ whole genome shotgun (WGS) entry which is preliminary data.</text>
</comment>
<dbReference type="PRINTS" id="PR00821">
    <property type="entry name" value="TAGLIPASE"/>
</dbReference>
<dbReference type="Proteomes" id="UP000789390">
    <property type="component" value="Unassembled WGS sequence"/>
</dbReference>
<dbReference type="GO" id="GO:0016298">
    <property type="term" value="F:lipase activity"/>
    <property type="evidence" value="ECO:0007669"/>
    <property type="project" value="InterPro"/>
</dbReference>
<keyword evidence="3" id="KW-0964">Secreted</keyword>
<protein>
    <recommendedName>
        <fullName evidence="5">Lipase domain-containing protein</fullName>
    </recommendedName>
</protein>
<keyword evidence="7" id="KW-1185">Reference proteome</keyword>
<dbReference type="InterPro" id="IPR000734">
    <property type="entry name" value="TAG_lipase"/>
</dbReference>
<reference evidence="6" key="1">
    <citation type="submission" date="2021-11" db="EMBL/GenBank/DDBJ databases">
        <authorList>
            <person name="Schell T."/>
        </authorList>
    </citation>
    <scope>NUCLEOTIDE SEQUENCE</scope>
    <source>
        <strain evidence="6">M5</strain>
    </source>
</reference>
<accession>A0A8J2RUA8</accession>